<feature type="signal peptide" evidence="1">
    <location>
        <begin position="1"/>
        <end position="23"/>
    </location>
</feature>
<dbReference type="RefSeq" id="WP_248476772.1">
    <property type="nucleotide sequence ID" value="NZ_JALPRF010000002.1"/>
</dbReference>
<comment type="caution">
    <text evidence="2">The sequence shown here is derived from an EMBL/GenBank/DDBJ whole genome shotgun (WGS) entry which is preliminary data.</text>
</comment>
<dbReference type="InterPro" id="IPR006311">
    <property type="entry name" value="TAT_signal"/>
</dbReference>
<dbReference type="InterPro" id="IPR000246">
    <property type="entry name" value="Peptidase_T2"/>
</dbReference>
<dbReference type="SUPFAM" id="SSF56235">
    <property type="entry name" value="N-terminal nucleophile aminohydrolases (Ntn hydrolases)"/>
    <property type="match status" value="1"/>
</dbReference>
<dbReference type="InterPro" id="IPR029055">
    <property type="entry name" value="Ntn_hydrolases_N"/>
</dbReference>
<dbReference type="EMBL" id="JALPRF010000002">
    <property type="protein sequence ID" value="MCK8492145.1"/>
    <property type="molecule type" value="Genomic_DNA"/>
</dbReference>
<evidence type="ECO:0000313" key="2">
    <source>
        <dbReference type="EMBL" id="MCK8492145.1"/>
    </source>
</evidence>
<dbReference type="Proteomes" id="UP001202180">
    <property type="component" value="Unassembled WGS sequence"/>
</dbReference>
<dbReference type="PANTHER" id="PTHR10188">
    <property type="entry name" value="L-ASPARAGINASE"/>
    <property type="match status" value="1"/>
</dbReference>
<protein>
    <submittedName>
        <fullName evidence="2">N(4)-(Beta-N-acetylglucosaminyl)-L-asparaginase</fullName>
    </submittedName>
</protein>
<keyword evidence="1" id="KW-0732">Signal</keyword>
<organism evidence="2 3">
    <name type="scientific">Spirosoma liriopis</name>
    <dbReference type="NCBI Taxonomy" id="2937440"/>
    <lineage>
        <taxon>Bacteria</taxon>
        <taxon>Pseudomonadati</taxon>
        <taxon>Bacteroidota</taxon>
        <taxon>Cytophagia</taxon>
        <taxon>Cytophagales</taxon>
        <taxon>Cytophagaceae</taxon>
        <taxon>Spirosoma</taxon>
    </lineage>
</organism>
<name>A0ABT0HJH8_9BACT</name>
<dbReference type="PANTHER" id="PTHR10188:SF6">
    <property type="entry name" value="N(4)-(BETA-N-ACETYLGLUCOSAMINYL)-L-ASPARAGINASE"/>
    <property type="match status" value="1"/>
</dbReference>
<dbReference type="PROSITE" id="PS51318">
    <property type="entry name" value="TAT"/>
    <property type="match status" value="1"/>
</dbReference>
<evidence type="ECO:0000313" key="3">
    <source>
        <dbReference type="Proteomes" id="UP001202180"/>
    </source>
</evidence>
<evidence type="ECO:0000256" key="1">
    <source>
        <dbReference type="SAM" id="SignalP"/>
    </source>
</evidence>
<accession>A0ABT0HJH8</accession>
<dbReference type="Pfam" id="PF01112">
    <property type="entry name" value="Asparaginase_2"/>
    <property type="match status" value="1"/>
</dbReference>
<proteinExistence type="predicted"/>
<keyword evidence="3" id="KW-1185">Reference proteome</keyword>
<sequence>MINRRRFLSVSSLAGLFPTLSFKTVSPTPNEAPAGGPLVISTWKQPKANAAAQAALDRGGSALDAVEAGVRIPEADPEDMSVGYGGRPDRDGRVTLDACIMDEKGNAGSVVFLEHIMHPISVARAVMEKTPHVMLAGEGAYRFALSQGFKKENLLTAKTEKEWREWLKTAKYKPIANIERHDTIGMLSIDAQGNISGACTTSGLAYKMNGRVGDSPIIGAGLFVDNEIGGACATGLGELVMRTCGSFLVVELMRQGRTPQQACEEAALRIVKKQDYKDIQVGFVAVNKKGETGAFSIQPGFNYTITQDKQTKVIDAPSYLK</sequence>
<dbReference type="Gene3D" id="3.60.20.30">
    <property type="entry name" value="(Glycosyl)asparaginase"/>
    <property type="match status" value="1"/>
</dbReference>
<feature type="chain" id="PRO_5046586507" evidence="1">
    <location>
        <begin position="24"/>
        <end position="321"/>
    </location>
</feature>
<reference evidence="2 3" key="1">
    <citation type="submission" date="2022-04" db="EMBL/GenBank/DDBJ databases">
        <title>Spirosoma sp. strain RP8 genome sequencing and assembly.</title>
        <authorList>
            <person name="Jung Y."/>
        </authorList>
    </citation>
    <scope>NUCLEOTIDE SEQUENCE [LARGE SCALE GENOMIC DNA]</scope>
    <source>
        <strain evidence="2 3">RP8</strain>
    </source>
</reference>
<dbReference type="CDD" id="cd04513">
    <property type="entry name" value="Glycosylasparaginase"/>
    <property type="match status" value="1"/>
</dbReference>
<gene>
    <name evidence="2" type="ORF">M0L20_09825</name>
</gene>